<evidence type="ECO:0000313" key="2">
    <source>
        <dbReference type="EMBL" id="MCC9293617.1"/>
    </source>
</evidence>
<comment type="caution">
    <text evidence="2">The sequence shown here is derived from an EMBL/GenBank/DDBJ whole genome shotgun (WGS) entry which is preliminary data.</text>
</comment>
<dbReference type="RefSeq" id="WP_179978105.1">
    <property type="nucleotide sequence ID" value="NZ_JAJJPB010000001.1"/>
</dbReference>
<proteinExistence type="predicted"/>
<name>A0ABS8N1D8_9CLOT</name>
<sequence>MKSTIISFSIFMLMIFCIIFSINYLNSICTRLQNSSMQIEKSIQLNSWNEAYKSSQDFMAEWKKYSPKLSIFSDHDEMEDINNESYKLMNHILYKNSEESLSSTNIIQNSLEHILEMQRLNIQNLL</sequence>
<dbReference type="EMBL" id="JAJJPB010000001">
    <property type="protein sequence ID" value="MCC9293617.1"/>
    <property type="molecule type" value="Genomic_DNA"/>
</dbReference>
<organism evidence="2 3">
    <name type="scientific">Clostridium aromativorans</name>
    <dbReference type="NCBI Taxonomy" id="2836848"/>
    <lineage>
        <taxon>Bacteria</taxon>
        <taxon>Bacillati</taxon>
        <taxon>Bacillota</taxon>
        <taxon>Clostridia</taxon>
        <taxon>Eubacteriales</taxon>
        <taxon>Clostridiaceae</taxon>
        <taxon>Clostridium</taxon>
    </lineage>
</organism>
<evidence type="ECO:0000256" key="1">
    <source>
        <dbReference type="SAM" id="Phobius"/>
    </source>
</evidence>
<reference evidence="2" key="1">
    <citation type="submission" date="2021-11" db="EMBL/GenBank/DDBJ databases">
        <authorList>
            <person name="Qingchun L."/>
            <person name="Dong Z."/>
            <person name="Zongwei Q."/>
            <person name="Jia Z."/>
            <person name="Duotao L."/>
        </authorList>
    </citation>
    <scope>NUCLEOTIDE SEQUENCE</scope>
    <source>
        <strain evidence="2">WLY-B-L2</strain>
    </source>
</reference>
<dbReference type="InterPro" id="IPR025373">
    <property type="entry name" value="DUF4363"/>
</dbReference>
<feature type="transmembrane region" description="Helical" evidence="1">
    <location>
        <begin position="6"/>
        <end position="25"/>
    </location>
</feature>
<dbReference type="Proteomes" id="UP001165422">
    <property type="component" value="Unassembled WGS sequence"/>
</dbReference>
<protein>
    <submittedName>
        <fullName evidence="2">DUF4363 family protein</fullName>
    </submittedName>
</protein>
<evidence type="ECO:0000313" key="3">
    <source>
        <dbReference type="Proteomes" id="UP001165422"/>
    </source>
</evidence>
<keyword evidence="1" id="KW-0472">Membrane</keyword>
<keyword evidence="1" id="KW-1133">Transmembrane helix</keyword>
<gene>
    <name evidence="2" type="ORF">LN736_01845</name>
</gene>
<accession>A0ABS8N1D8</accession>
<dbReference type="Pfam" id="PF14276">
    <property type="entry name" value="DUF4363"/>
    <property type="match status" value="1"/>
</dbReference>
<keyword evidence="1" id="KW-0812">Transmembrane</keyword>
<keyword evidence="3" id="KW-1185">Reference proteome</keyword>